<reference evidence="5 6" key="1">
    <citation type="submission" date="2019-03" db="EMBL/GenBank/DDBJ databases">
        <title>Genomic Encyclopedia of Type Strains, Phase IV (KMG-IV): sequencing the most valuable type-strain genomes for metagenomic binning, comparative biology and taxonomic classification.</title>
        <authorList>
            <person name="Goeker M."/>
        </authorList>
    </citation>
    <scope>NUCLEOTIDE SEQUENCE [LARGE SCALE GENOMIC DNA]</scope>
    <source>
        <strain evidence="5 6">DSM 18401</strain>
    </source>
</reference>
<evidence type="ECO:0000256" key="1">
    <source>
        <dbReference type="ARBA" id="ARBA00023125"/>
    </source>
</evidence>
<comment type="caution">
    <text evidence="5">The sequence shown here is derived from an EMBL/GenBank/DDBJ whole genome shotgun (WGS) entry which is preliminary data.</text>
</comment>
<dbReference type="CDD" id="cd03768">
    <property type="entry name" value="SR_ResInv"/>
    <property type="match status" value="1"/>
</dbReference>
<dbReference type="GO" id="GO:0000150">
    <property type="term" value="F:DNA strand exchange activity"/>
    <property type="evidence" value="ECO:0007669"/>
    <property type="project" value="InterPro"/>
</dbReference>
<organism evidence="5 6">
    <name type="scientific">Shinella granuli</name>
    <dbReference type="NCBI Taxonomy" id="323621"/>
    <lineage>
        <taxon>Bacteria</taxon>
        <taxon>Pseudomonadati</taxon>
        <taxon>Pseudomonadota</taxon>
        <taxon>Alphaproteobacteria</taxon>
        <taxon>Hyphomicrobiales</taxon>
        <taxon>Rhizobiaceae</taxon>
        <taxon>Shinella</taxon>
    </lineage>
</organism>
<dbReference type="PROSITE" id="PS51736">
    <property type="entry name" value="RECOMBINASES_3"/>
    <property type="match status" value="1"/>
</dbReference>
<gene>
    <name evidence="5" type="ORF">EV665_10410</name>
</gene>
<name>A0A4R2D4U0_SHIGR</name>
<dbReference type="RefSeq" id="WP_133033768.1">
    <property type="nucleotide sequence ID" value="NZ_BAABEI010000012.1"/>
</dbReference>
<dbReference type="InterPro" id="IPR050639">
    <property type="entry name" value="SSR_resolvase"/>
</dbReference>
<dbReference type="SMART" id="SM00857">
    <property type="entry name" value="Resolvase"/>
    <property type="match status" value="1"/>
</dbReference>
<evidence type="ECO:0000259" key="4">
    <source>
        <dbReference type="PROSITE" id="PS51736"/>
    </source>
</evidence>
<dbReference type="Pfam" id="PF00239">
    <property type="entry name" value="Resolvase"/>
    <property type="match status" value="1"/>
</dbReference>
<proteinExistence type="predicted"/>
<keyword evidence="2" id="KW-0233">DNA recombination</keyword>
<dbReference type="EMBL" id="SLVX01000004">
    <property type="protein sequence ID" value="TCN46339.1"/>
    <property type="molecule type" value="Genomic_DNA"/>
</dbReference>
<sequence>MIEKLNEYKGRRVGYLRCSRPDQSLDRQIDALRPHCDELHPESGSAVARKRPVFEKVIDSLQRGDVLVVLDVDRAFRSPIDALLTEETLSRRGVSLHIVNAAVDTSTAEGEFIFTILTAQARLERRHISRRTKEGLAATRQRGTRLGRPPKLTEDQLSAARWQIEGKLATIGAIAAQYKVDPWTLTRSLRRHCQIDHN</sequence>
<feature type="domain" description="Resolvase/invertase-type recombinase catalytic" evidence="4">
    <location>
        <begin position="11"/>
        <end position="143"/>
    </location>
</feature>
<dbReference type="InterPro" id="IPR006119">
    <property type="entry name" value="Resolv_N"/>
</dbReference>
<dbReference type="AlphaFoldDB" id="A0A4R2D4U0"/>
<protein>
    <submittedName>
        <fullName evidence="5">DNA invertase Pin-like site-specific DNA recombinase</fullName>
    </submittedName>
</protein>
<keyword evidence="6" id="KW-1185">Reference proteome</keyword>
<dbReference type="PANTHER" id="PTHR30461">
    <property type="entry name" value="DNA-INVERTASE FROM LAMBDOID PROPHAGE"/>
    <property type="match status" value="1"/>
</dbReference>
<dbReference type="InterPro" id="IPR036162">
    <property type="entry name" value="Resolvase-like_N_sf"/>
</dbReference>
<dbReference type="SUPFAM" id="SSF53041">
    <property type="entry name" value="Resolvase-like"/>
    <property type="match status" value="1"/>
</dbReference>
<dbReference type="Gene3D" id="3.40.50.1390">
    <property type="entry name" value="Resolvase, N-terminal catalytic domain"/>
    <property type="match status" value="1"/>
</dbReference>
<feature type="region of interest" description="Disordered" evidence="3">
    <location>
        <begin position="132"/>
        <end position="151"/>
    </location>
</feature>
<accession>A0A4R2D4U0</accession>
<dbReference type="Proteomes" id="UP000295351">
    <property type="component" value="Unassembled WGS sequence"/>
</dbReference>
<dbReference type="PANTHER" id="PTHR30461:SF2">
    <property type="entry name" value="SERINE RECOMBINASE PINE-RELATED"/>
    <property type="match status" value="1"/>
</dbReference>
<keyword evidence="1" id="KW-0238">DNA-binding</keyword>
<evidence type="ECO:0000256" key="3">
    <source>
        <dbReference type="SAM" id="MobiDB-lite"/>
    </source>
</evidence>
<evidence type="ECO:0000313" key="6">
    <source>
        <dbReference type="Proteomes" id="UP000295351"/>
    </source>
</evidence>
<dbReference type="GO" id="GO:0003677">
    <property type="term" value="F:DNA binding"/>
    <property type="evidence" value="ECO:0007669"/>
    <property type="project" value="UniProtKB-KW"/>
</dbReference>
<evidence type="ECO:0000313" key="5">
    <source>
        <dbReference type="EMBL" id="TCN46339.1"/>
    </source>
</evidence>
<evidence type="ECO:0000256" key="2">
    <source>
        <dbReference type="ARBA" id="ARBA00023172"/>
    </source>
</evidence>